<accession>A0AAN8E897</accession>
<feature type="transmembrane region" description="Helical" evidence="8">
    <location>
        <begin position="326"/>
        <end position="344"/>
    </location>
</feature>
<protein>
    <recommendedName>
        <fullName evidence="9">Major facilitator superfamily (MFS) profile domain-containing protein</fullName>
    </recommendedName>
</protein>
<feature type="transmembrane region" description="Helical" evidence="8">
    <location>
        <begin position="364"/>
        <end position="381"/>
    </location>
</feature>
<comment type="similarity">
    <text evidence="2 7">Belongs to the major facilitator superfamily. Sugar transporter (TC 2.A.1.1) family.</text>
</comment>
<evidence type="ECO:0000256" key="7">
    <source>
        <dbReference type="RuleBase" id="RU003346"/>
    </source>
</evidence>
<feature type="transmembrane region" description="Helical" evidence="8">
    <location>
        <begin position="169"/>
        <end position="191"/>
    </location>
</feature>
<evidence type="ECO:0000256" key="2">
    <source>
        <dbReference type="ARBA" id="ARBA00010992"/>
    </source>
</evidence>
<name>A0AAN8E897_9EURO</name>
<dbReference type="GO" id="GO:0005351">
    <property type="term" value="F:carbohydrate:proton symporter activity"/>
    <property type="evidence" value="ECO:0007669"/>
    <property type="project" value="TreeGrafter"/>
</dbReference>
<dbReference type="AlphaFoldDB" id="A0AAN8E897"/>
<dbReference type="InterPro" id="IPR005828">
    <property type="entry name" value="MFS_sugar_transport-like"/>
</dbReference>
<dbReference type="Proteomes" id="UP001316803">
    <property type="component" value="Unassembled WGS sequence"/>
</dbReference>
<feature type="transmembrane region" description="Helical" evidence="8">
    <location>
        <begin position="242"/>
        <end position="263"/>
    </location>
</feature>
<dbReference type="GO" id="GO:0016020">
    <property type="term" value="C:membrane"/>
    <property type="evidence" value="ECO:0007669"/>
    <property type="project" value="UniProtKB-SubCell"/>
</dbReference>
<dbReference type="Pfam" id="PF00083">
    <property type="entry name" value="Sugar_tr"/>
    <property type="match status" value="1"/>
</dbReference>
<gene>
    <name evidence="10" type="ORF">OHC33_010157</name>
</gene>
<comment type="caution">
    <text evidence="10">The sequence shown here is derived from an EMBL/GenBank/DDBJ whole genome shotgun (WGS) entry which is preliminary data.</text>
</comment>
<evidence type="ECO:0000313" key="11">
    <source>
        <dbReference type="Proteomes" id="UP001316803"/>
    </source>
</evidence>
<reference evidence="10 11" key="1">
    <citation type="submission" date="2022-12" db="EMBL/GenBank/DDBJ databases">
        <title>Genomic features and morphological characterization of a novel Knufia sp. strain isolated from spacecraft assembly facility.</title>
        <authorList>
            <person name="Teixeira M."/>
            <person name="Chander A.M."/>
            <person name="Stajich J.E."/>
            <person name="Venkateswaran K."/>
        </authorList>
    </citation>
    <scope>NUCLEOTIDE SEQUENCE [LARGE SCALE GENOMIC DNA]</scope>
    <source>
        <strain evidence="10 11">FJI-L2-BK-P2</strain>
    </source>
</reference>
<dbReference type="EMBL" id="JAKLMC020000043">
    <property type="protein sequence ID" value="KAK5948734.1"/>
    <property type="molecule type" value="Genomic_DNA"/>
</dbReference>
<dbReference type="InterPro" id="IPR003663">
    <property type="entry name" value="Sugar/inositol_transpt"/>
</dbReference>
<evidence type="ECO:0000256" key="3">
    <source>
        <dbReference type="ARBA" id="ARBA00022448"/>
    </source>
</evidence>
<feature type="transmembrane region" description="Helical" evidence="8">
    <location>
        <begin position="462"/>
        <end position="479"/>
    </location>
</feature>
<feature type="domain" description="Major facilitator superfamily (MFS) profile" evidence="9">
    <location>
        <begin position="67"/>
        <end position="513"/>
    </location>
</feature>
<dbReference type="InterPro" id="IPR036259">
    <property type="entry name" value="MFS_trans_sf"/>
</dbReference>
<keyword evidence="4 8" id="KW-0812">Transmembrane</keyword>
<dbReference type="PANTHER" id="PTHR48022">
    <property type="entry name" value="PLASTIDIC GLUCOSE TRANSPORTER 4"/>
    <property type="match status" value="1"/>
</dbReference>
<evidence type="ECO:0000256" key="5">
    <source>
        <dbReference type="ARBA" id="ARBA00022989"/>
    </source>
</evidence>
<evidence type="ECO:0000259" key="9">
    <source>
        <dbReference type="PROSITE" id="PS50850"/>
    </source>
</evidence>
<sequence length="566" mass="62949">MSRRTSLVNVDHHDDGVLRVDDAAVRRLSQVHDNVGQELANAKEASNAEKNMSVRDSIRLYKKAICFSLIMSLAVIMEGYDLNLMGSFMGYDAFRARYGTQTDADGNPIISAPWQTGLNNGVQVGSIIGLYINGWISERIGYRKTMLGSLVLMVAFIFLPFFAKNIETILAGAILQGIPWGVFQTLTVTYASDVVPTNIRAYLTTYVNLCWVMGQFIAAGVLKGCSTIDGQWSYRIPFAIQWVWPVPIFIGAYLAPESPWWLVRKGRFDEARLSLQKLTSPTPDLPFDVGAQLSMISATNELEKAISEGTSYVQCFRGIDARRTEITSMAWVTQSFCGAALMGYSVQFYREAGLSEDNSLSMNLGQYAMGFIGTVGSWFLMKHIGRRALYFYGLSILCVLLLIVGGLGTISSNNTGAQWGIGSLLLVYTFVYDITVGPVCYSIVSEIPSTRLKIKTVVLARNFYNMGGIINNTIMPLMLGPNEWNWGAKTGFFWAGACFLLALWTYFRLPEPKDRTYGELDVLFENKVSARKFHKTRVDQFSGNHTEIIVDDSSSGYEKHGAEHKV</sequence>
<evidence type="ECO:0000256" key="1">
    <source>
        <dbReference type="ARBA" id="ARBA00004141"/>
    </source>
</evidence>
<evidence type="ECO:0000256" key="4">
    <source>
        <dbReference type="ARBA" id="ARBA00022692"/>
    </source>
</evidence>
<dbReference type="PANTHER" id="PTHR48022:SF5">
    <property type="entry name" value="ALPHA-GLUCOSIDES PERMEASE MPH2-RELATED"/>
    <property type="match status" value="1"/>
</dbReference>
<dbReference type="FunFam" id="1.20.1250.20:FF:000149">
    <property type="entry name" value="MFS transporter, SP family, general alpha glucoside:H+ symporter"/>
    <property type="match status" value="1"/>
</dbReference>
<feature type="transmembrane region" description="Helical" evidence="8">
    <location>
        <begin position="491"/>
        <end position="507"/>
    </location>
</feature>
<feature type="transmembrane region" description="Helical" evidence="8">
    <location>
        <begin position="388"/>
        <end position="407"/>
    </location>
</feature>
<dbReference type="PROSITE" id="PS50850">
    <property type="entry name" value="MFS"/>
    <property type="match status" value="1"/>
</dbReference>
<keyword evidence="3 7" id="KW-0813">Transport</keyword>
<evidence type="ECO:0000256" key="6">
    <source>
        <dbReference type="ARBA" id="ARBA00023136"/>
    </source>
</evidence>
<evidence type="ECO:0000313" key="10">
    <source>
        <dbReference type="EMBL" id="KAK5948734.1"/>
    </source>
</evidence>
<proteinExistence type="inferred from homology"/>
<dbReference type="SUPFAM" id="SSF103473">
    <property type="entry name" value="MFS general substrate transporter"/>
    <property type="match status" value="1"/>
</dbReference>
<comment type="subcellular location">
    <subcellularLocation>
        <location evidence="1">Membrane</location>
        <topology evidence="1">Multi-pass membrane protein</topology>
    </subcellularLocation>
</comment>
<organism evidence="10 11">
    <name type="scientific">Knufia fluminis</name>
    <dbReference type="NCBI Taxonomy" id="191047"/>
    <lineage>
        <taxon>Eukaryota</taxon>
        <taxon>Fungi</taxon>
        <taxon>Dikarya</taxon>
        <taxon>Ascomycota</taxon>
        <taxon>Pezizomycotina</taxon>
        <taxon>Eurotiomycetes</taxon>
        <taxon>Chaetothyriomycetidae</taxon>
        <taxon>Chaetothyriales</taxon>
        <taxon>Trichomeriaceae</taxon>
        <taxon>Knufia</taxon>
    </lineage>
</organism>
<dbReference type="InterPro" id="IPR050360">
    <property type="entry name" value="MFS_Sugar_Transporters"/>
</dbReference>
<keyword evidence="6 8" id="KW-0472">Membrane</keyword>
<keyword evidence="5 8" id="KW-1133">Transmembrane helix</keyword>
<feature type="transmembrane region" description="Helical" evidence="8">
    <location>
        <begin position="146"/>
        <end position="163"/>
    </location>
</feature>
<dbReference type="Gene3D" id="1.20.1250.20">
    <property type="entry name" value="MFS general substrate transporter like domains"/>
    <property type="match status" value="1"/>
</dbReference>
<keyword evidence="11" id="KW-1185">Reference proteome</keyword>
<feature type="transmembrane region" description="Helical" evidence="8">
    <location>
        <begin position="203"/>
        <end position="222"/>
    </location>
</feature>
<feature type="transmembrane region" description="Helical" evidence="8">
    <location>
        <begin position="419"/>
        <end position="441"/>
    </location>
</feature>
<dbReference type="NCBIfam" id="TIGR00879">
    <property type="entry name" value="SP"/>
    <property type="match status" value="1"/>
</dbReference>
<dbReference type="InterPro" id="IPR020846">
    <property type="entry name" value="MFS_dom"/>
</dbReference>
<evidence type="ECO:0000256" key="8">
    <source>
        <dbReference type="SAM" id="Phobius"/>
    </source>
</evidence>